<keyword evidence="2" id="KW-1185">Reference proteome</keyword>
<dbReference type="AlphaFoldDB" id="A0A5B7IIZ9"/>
<organism evidence="1 2">
    <name type="scientific">Portunus trituberculatus</name>
    <name type="common">Swimming crab</name>
    <name type="synonym">Neptunus trituberculatus</name>
    <dbReference type="NCBI Taxonomy" id="210409"/>
    <lineage>
        <taxon>Eukaryota</taxon>
        <taxon>Metazoa</taxon>
        <taxon>Ecdysozoa</taxon>
        <taxon>Arthropoda</taxon>
        <taxon>Crustacea</taxon>
        <taxon>Multicrustacea</taxon>
        <taxon>Malacostraca</taxon>
        <taxon>Eumalacostraca</taxon>
        <taxon>Eucarida</taxon>
        <taxon>Decapoda</taxon>
        <taxon>Pleocyemata</taxon>
        <taxon>Brachyura</taxon>
        <taxon>Eubrachyura</taxon>
        <taxon>Portunoidea</taxon>
        <taxon>Portunidae</taxon>
        <taxon>Portuninae</taxon>
        <taxon>Portunus</taxon>
    </lineage>
</organism>
<name>A0A5B7IIZ9_PORTR</name>
<protein>
    <submittedName>
        <fullName evidence="1">Uncharacterized protein</fullName>
    </submittedName>
</protein>
<comment type="caution">
    <text evidence="1">The sequence shown here is derived from an EMBL/GenBank/DDBJ whole genome shotgun (WGS) entry which is preliminary data.</text>
</comment>
<sequence length="181" mass="20124">MPPSPCCFYPHSPPFSSPFLSPPEPRSASTKGGERLRASFASTGGGWRSGRRDVCPLYKLKYIIWSTQPSRVSAPLTLTVTPSLPHSLPYHLTPHASSHPRTSHSPLSFELRLKNLLQVREEPEGRATVQQPYPGGPHAPSHWPHTLSLCCFTCRTSPLTLEDTTLAAYHYCYCFFFSSVV</sequence>
<evidence type="ECO:0000313" key="2">
    <source>
        <dbReference type="Proteomes" id="UP000324222"/>
    </source>
</evidence>
<reference evidence="1 2" key="1">
    <citation type="submission" date="2019-05" db="EMBL/GenBank/DDBJ databases">
        <title>Another draft genome of Portunus trituberculatus and its Hox gene families provides insights of decapod evolution.</title>
        <authorList>
            <person name="Jeong J.-H."/>
            <person name="Song I."/>
            <person name="Kim S."/>
            <person name="Choi T."/>
            <person name="Kim D."/>
            <person name="Ryu S."/>
            <person name="Kim W."/>
        </authorList>
    </citation>
    <scope>NUCLEOTIDE SEQUENCE [LARGE SCALE GENOMIC DNA]</scope>
    <source>
        <tissue evidence="1">Muscle</tissue>
    </source>
</reference>
<dbReference type="EMBL" id="VSRR010059263">
    <property type="protein sequence ID" value="MPC82263.1"/>
    <property type="molecule type" value="Genomic_DNA"/>
</dbReference>
<gene>
    <name evidence="1" type="ORF">E2C01_076918</name>
</gene>
<dbReference type="Proteomes" id="UP000324222">
    <property type="component" value="Unassembled WGS sequence"/>
</dbReference>
<proteinExistence type="predicted"/>
<evidence type="ECO:0000313" key="1">
    <source>
        <dbReference type="EMBL" id="MPC82263.1"/>
    </source>
</evidence>
<accession>A0A5B7IIZ9</accession>